<reference evidence="2 3" key="1">
    <citation type="journal article" date="2019" name="PLoS Negl. Trop. Dis.">
        <title>Revisiting the worldwide diversity of Leptospira species in the environment.</title>
        <authorList>
            <person name="Vincent A.T."/>
            <person name="Schiettekatte O."/>
            <person name="Bourhy P."/>
            <person name="Veyrier F.J."/>
            <person name="Picardeau M."/>
        </authorList>
    </citation>
    <scope>NUCLEOTIDE SEQUENCE [LARGE SCALE GENOMIC DNA]</scope>
    <source>
        <strain evidence="2 3">201800273</strain>
    </source>
</reference>
<dbReference type="Pfam" id="PF04134">
    <property type="entry name" value="DCC1-like"/>
    <property type="match status" value="1"/>
</dbReference>
<protein>
    <submittedName>
        <fullName evidence="2">DUF393 domain-containing protein</fullName>
    </submittedName>
</protein>
<organism evidence="2 3">
    <name type="scientific">Leptospira bouyouniensis</name>
    <dbReference type="NCBI Taxonomy" id="2484911"/>
    <lineage>
        <taxon>Bacteria</taxon>
        <taxon>Pseudomonadati</taxon>
        <taxon>Spirochaetota</taxon>
        <taxon>Spirochaetia</taxon>
        <taxon>Leptospirales</taxon>
        <taxon>Leptospiraceae</taxon>
        <taxon>Leptospira</taxon>
    </lineage>
</organism>
<keyword evidence="1" id="KW-1133">Transmembrane helix</keyword>
<dbReference type="AlphaFoldDB" id="A0A7I0HQ65"/>
<evidence type="ECO:0000256" key="1">
    <source>
        <dbReference type="SAM" id="Phobius"/>
    </source>
</evidence>
<gene>
    <name evidence="2" type="ORF">EHQ43_13205</name>
</gene>
<evidence type="ECO:0000313" key="3">
    <source>
        <dbReference type="Proteomes" id="UP000297641"/>
    </source>
</evidence>
<feature type="transmembrane region" description="Helical" evidence="1">
    <location>
        <begin position="89"/>
        <end position="110"/>
    </location>
</feature>
<name>A0A7I0HQ65_9LEPT</name>
<dbReference type="InterPro" id="IPR007263">
    <property type="entry name" value="DCC1-like"/>
</dbReference>
<dbReference type="Proteomes" id="UP000297641">
    <property type="component" value="Unassembled WGS sequence"/>
</dbReference>
<dbReference type="GO" id="GO:0015035">
    <property type="term" value="F:protein-disulfide reductase activity"/>
    <property type="evidence" value="ECO:0007669"/>
    <property type="project" value="InterPro"/>
</dbReference>
<proteinExistence type="predicted"/>
<comment type="caution">
    <text evidence="2">The sequence shown here is derived from an EMBL/GenBank/DDBJ whole genome shotgun (WGS) entry which is preliminary data.</text>
</comment>
<accession>A0A7I0HQ65</accession>
<keyword evidence="1" id="KW-0472">Membrane</keyword>
<sequence length="118" mass="14097">MMSKSQTILIYDGHCSFCTKLANGLQKKSIQPLEIISYHTLTEDKLKNINHQLTIERCKGEIQIIQNGNRYPGFFGVRILLWNIQFYRFFVWILYLPLFPFLGMFVLWFLKKFRNQLS</sequence>
<evidence type="ECO:0000313" key="2">
    <source>
        <dbReference type="EMBL" id="TGL04337.1"/>
    </source>
</evidence>
<keyword evidence="1" id="KW-0812">Transmembrane</keyword>
<dbReference type="EMBL" id="RQFT01000011">
    <property type="protein sequence ID" value="TGL04337.1"/>
    <property type="molecule type" value="Genomic_DNA"/>
</dbReference>